<dbReference type="Pfam" id="PF02902">
    <property type="entry name" value="Peptidase_C48"/>
    <property type="match status" value="1"/>
</dbReference>
<gene>
    <name evidence="7" type="ORF">g.50103</name>
</gene>
<keyword evidence="2" id="KW-0645">Protease</keyword>
<dbReference type="InterPro" id="IPR036514">
    <property type="entry name" value="SGNH_hydro_sf"/>
</dbReference>
<keyword evidence="4" id="KW-0788">Thiol protease</keyword>
<feature type="domain" description="Ubiquitin-like protease family profile" evidence="6">
    <location>
        <begin position="1"/>
        <end position="74"/>
    </location>
</feature>
<dbReference type="GO" id="GO:0008234">
    <property type="term" value="F:cysteine-type peptidase activity"/>
    <property type="evidence" value="ECO:0007669"/>
    <property type="project" value="UniProtKB-KW"/>
</dbReference>
<protein>
    <recommendedName>
        <fullName evidence="6">Ubiquitin-like protease family profile domain-containing protein</fullName>
    </recommendedName>
</protein>
<sequence length="386" mass="44396">GSHWSLLLYLVEENKFMYLDSLRSTNFNHAVKISSALCKLMNKSNDGIITEVKVPQQRNGFDCGIYMLLFTELVIQCIQGKENSLGSLQEVFPEITESTLFLKRSQLAMLYYNSSLNLDSTTVTEMMIRPKQRPGKLPIDKTVSKPLNNRSQQSEEAWKYQRTKGKSKTATFKSSPNTFNTFTTTNRFKVLQDRENIKQNTKASNLRQLNNKNQILHNDKNKPGKIFPKKIKMSIYSDCQGRNFQSLIHEACNGEIEAVGFVYPNARLLQVADSAKKCLDKVVVIMGGSNDTLCDKLETIYKSFEERLIELSEKKTVLLCTVPTRFDKEITNPIHNKVLLLNNYLRELVVRLKSVHLIDLDCLKRFHFTRQGLHLNYRGKKAGLYY</sequence>
<evidence type="ECO:0000259" key="6">
    <source>
        <dbReference type="PROSITE" id="PS50600"/>
    </source>
</evidence>
<evidence type="ECO:0000256" key="3">
    <source>
        <dbReference type="ARBA" id="ARBA00022801"/>
    </source>
</evidence>
<evidence type="ECO:0000256" key="2">
    <source>
        <dbReference type="ARBA" id="ARBA00022670"/>
    </source>
</evidence>
<dbReference type="PANTHER" id="PTHR46468">
    <property type="entry name" value="SENTRIN-SPECIFIC PROTEASE 8"/>
    <property type="match status" value="1"/>
</dbReference>
<dbReference type="GO" id="GO:0006508">
    <property type="term" value="P:proteolysis"/>
    <property type="evidence" value="ECO:0007669"/>
    <property type="project" value="UniProtKB-KW"/>
</dbReference>
<dbReference type="GO" id="GO:0000338">
    <property type="term" value="P:protein deneddylation"/>
    <property type="evidence" value="ECO:0007669"/>
    <property type="project" value="TreeGrafter"/>
</dbReference>
<dbReference type="AlphaFoldDB" id="A0A1B6MKM1"/>
<dbReference type="Gene3D" id="3.40.50.1110">
    <property type="entry name" value="SGNH hydrolase"/>
    <property type="match status" value="1"/>
</dbReference>
<dbReference type="PROSITE" id="PS50600">
    <property type="entry name" value="ULP_PROTEASE"/>
    <property type="match status" value="1"/>
</dbReference>
<evidence type="ECO:0000256" key="4">
    <source>
        <dbReference type="ARBA" id="ARBA00022807"/>
    </source>
</evidence>
<feature type="non-terminal residue" evidence="7">
    <location>
        <position position="1"/>
    </location>
</feature>
<accession>A0A1B6MKM1</accession>
<keyword evidence="3" id="KW-0378">Hydrolase</keyword>
<proteinExistence type="inferred from homology"/>
<dbReference type="SUPFAM" id="SSF54001">
    <property type="entry name" value="Cysteine proteinases"/>
    <property type="match status" value="1"/>
</dbReference>
<dbReference type="InterPro" id="IPR003653">
    <property type="entry name" value="Peptidase_C48_C"/>
</dbReference>
<evidence type="ECO:0000256" key="1">
    <source>
        <dbReference type="ARBA" id="ARBA00005234"/>
    </source>
</evidence>
<organism evidence="7">
    <name type="scientific">Graphocephala atropunctata</name>
    <dbReference type="NCBI Taxonomy" id="36148"/>
    <lineage>
        <taxon>Eukaryota</taxon>
        <taxon>Metazoa</taxon>
        <taxon>Ecdysozoa</taxon>
        <taxon>Arthropoda</taxon>
        <taxon>Hexapoda</taxon>
        <taxon>Insecta</taxon>
        <taxon>Pterygota</taxon>
        <taxon>Neoptera</taxon>
        <taxon>Paraneoptera</taxon>
        <taxon>Hemiptera</taxon>
        <taxon>Auchenorrhyncha</taxon>
        <taxon>Membracoidea</taxon>
        <taxon>Cicadellidae</taxon>
        <taxon>Cicadellinae</taxon>
        <taxon>Cicadellini</taxon>
        <taxon>Graphocephala</taxon>
    </lineage>
</organism>
<name>A0A1B6MKM1_9HEMI</name>
<dbReference type="InterPro" id="IPR044613">
    <property type="entry name" value="Nep1/2-like"/>
</dbReference>
<dbReference type="InterPro" id="IPR038765">
    <property type="entry name" value="Papain-like_cys_pep_sf"/>
</dbReference>
<dbReference type="PANTHER" id="PTHR46468:SF1">
    <property type="entry name" value="SENTRIN-SPECIFIC PROTEASE 8"/>
    <property type="match status" value="1"/>
</dbReference>
<dbReference type="SUPFAM" id="SSF52266">
    <property type="entry name" value="SGNH hydrolase"/>
    <property type="match status" value="1"/>
</dbReference>
<feature type="region of interest" description="Disordered" evidence="5">
    <location>
        <begin position="133"/>
        <end position="153"/>
    </location>
</feature>
<comment type="similarity">
    <text evidence="1">Belongs to the peptidase C48 family.</text>
</comment>
<evidence type="ECO:0000256" key="5">
    <source>
        <dbReference type="SAM" id="MobiDB-lite"/>
    </source>
</evidence>
<evidence type="ECO:0000313" key="7">
    <source>
        <dbReference type="EMBL" id="JAT36409.1"/>
    </source>
</evidence>
<dbReference type="GO" id="GO:0019784">
    <property type="term" value="F:deNEDDylase activity"/>
    <property type="evidence" value="ECO:0007669"/>
    <property type="project" value="InterPro"/>
</dbReference>
<dbReference type="EMBL" id="GEBQ01003568">
    <property type="protein sequence ID" value="JAT36409.1"/>
    <property type="molecule type" value="Transcribed_RNA"/>
</dbReference>
<dbReference type="Gene3D" id="3.40.395.10">
    <property type="entry name" value="Adenoviral Proteinase, Chain A"/>
    <property type="match status" value="1"/>
</dbReference>
<reference evidence="7" key="1">
    <citation type="submission" date="2015-11" db="EMBL/GenBank/DDBJ databases">
        <title>De novo transcriptome assembly of four potential Pierce s Disease insect vectors from Arizona vineyards.</title>
        <authorList>
            <person name="Tassone E.E."/>
        </authorList>
    </citation>
    <scope>NUCLEOTIDE SEQUENCE</scope>
</reference>